<dbReference type="Proteomes" id="UP000183974">
    <property type="component" value="Unassembled WGS sequence"/>
</dbReference>
<dbReference type="STRING" id="337701.SAMN05444398_101825"/>
<keyword evidence="12" id="KW-1185">Reference proteome</keyword>
<evidence type="ECO:0000259" key="10">
    <source>
        <dbReference type="Pfam" id="PF04290"/>
    </source>
</evidence>
<dbReference type="PANTHER" id="PTHR35011">
    <property type="entry name" value="2,3-DIKETO-L-GULONATE TRAP TRANSPORTER SMALL PERMEASE PROTEIN YIAM"/>
    <property type="match status" value="1"/>
</dbReference>
<feature type="transmembrane region" description="Helical" evidence="9">
    <location>
        <begin position="12"/>
        <end position="32"/>
    </location>
</feature>
<dbReference type="InterPro" id="IPR007387">
    <property type="entry name" value="TRAP_DctQ"/>
</dbReference>
<evidence type="ECO:0000256" key="8">
    <source>
        <dbReference type="ARBA" id="ARBA00038436"/>
    </source>
</evidence>
<dbReference type="AlphaFoldDB" id="A0A1M6YES4"/>
<comment type="similarity">
    <text evidence="8 9">Belongs to the TRAP transporter small permease family.</text>
</comment>
<comment type="function">
    <text evidence="9">Part of the tripartite ATP-independent periplasmic (TRAP) transport system.</text>
</comment>
<dbReference type="RefSeq" id="WP_073033001.1">
    <property type="nucleotide sequence ID" value="NZ_BMLR01000001.1"/>
</dbReference>
<feature type="transmembrane region" description="Helical" evidence="9">
    <location>
        <begin position="44"/>
        <end position="62"/>
    </location>
</feature>
<name>A0A1M6YES4_9RHOB</name>
<feature type="transmembrane region" description="Helical" evidence="9">
    <location>
        <begin position="124"/>
        <end position="143"/>
    </location>
</feature>
<feature type="domain" description="Tripartite ATP-independent periplasmic transporters DctQ component" evidence="10">
    <location>
        <begin position="20"/>
        <end position="151"/>
    </location>
</feature>
<comment type="subcellular location">
    <subcellularLocation>
        <location evidence="1 9">Cell inner membrane</location>
        <topology evidence="1 9">Multi-pass membrane protein</topology>
    </subcellularLocation>
</comment>
<dbReference type="EMBL" id="FRBR01000001">
    <property type="protein sequence ID" value="SHL16623.1"/>
    <property type="molecule type" value="Genomic_DNA"/>
</dbReference>
<gene>
    <name evidence="11" type="ORF">SAMN05444398_101825</name>
</gene>
<dbReference type="GO" id="GO:0022857">
    <property type="term" value="F:transmembrane transporter activity"/>
    <property type="evidence" value="ECO:0007669"/>
    <property type="project" value="UniProtKB-UniRule"/>
</dbReference>
<organism evidence="11 12">
    <name type="scientific">Roseovarius pacificus</name>
    <dbReference type="NCBI Taxonomy" id="337701"/>
    <lineage>
        <taxon>Bacteria</taxon>
        <taxon>Pseudomonadati</taxon>
        <taxon>Pseudomonadota</taxon>
        <taxon>Alphaproteobacteria</taxon>
        <taxon>Rhodobacterales</taxon>
        <taxon>Roseobacteraceae</taxon>
        <taxon>Roseovarius</taxon>
    </lineage>
</organism>
<keyword evidence="2 9" id="KW-0813">Transport</keyword>
<dbReference type="InterPro" id="IPR055348">
    <property type="entry name" value="DctQ"/>
</dbReference>
<keyword evidence="6 9" id="KW-1133">Transmembrane helix</keyword>
<evidence type="ECO:0000313" key="11">
    <source>
        <dbReference type="EMBL" id="SHL16623.1"/>
    </source>
</evidence>
<keyword evidence="7 9" id="KW-0472">Membrane</keyword>
<evidence type="ECO:0000256" key="3">
    <source>
        <dbReference type="ARBA" id="ARBA00022475"/>
    </source>
</evidence>
<evidence type="ECO:0000256" key="6">
    <source>
        <dbReference type="ARBA" id="ARBA00022989"/>
    </source>
</evidence>
<feature type="transmembrane region" description="Helical" evidence="9">
    <location>
        <begin position="83"/>
        <end position="104"/>
    </location>
</feature>
<evidence type="ECO:0000256" key="4">
    <source>
        <dbReference type="ARBA" id="ARBA00022519"/>
    </source>
</evidence>
<dbReference type="PANTHER" id="PTHR35011:SF2">
    <property type="entry name" value="2,3-DIKETO-L-GULONATE TRAP TRANSPORTER SMALL PERMEASE PROTEIN YIAM"/>
    <property type="match status" value="1"/>
</dbReference>
<evidence type="ECO:0000256" key="9">
    <source>
        <dbReference type="RuleBase" id="RU369079"/>
    </source>
</evidence>
<keyword evidence="5 9" id="KW-0812">Transmembrane</keyword>
<dbReference type="OrthoDB" id="4964541at2"/>
<evidence type="ECO:0000256" key="7">
    <source>
        <dbReference type="ARBA" id="ARBA00023136"/>
    </source>
</evidence>
<keyword evidence="3" id="KW-1003">Cell membrane</keyword>
<dbReference type="Pfam" id="PF04290">
    <property type="entry name" value="DctQ"/>
    <property type="match status" value="1"/>
</dbReference>
<protein>
    <recommendedName>
        <fullName evidence="9">TRAP transporter small permease protein</fullName>
    </recommendedName>
</protein>
<proteinExistence type="inferred from homology"/>
<evidence type="ECO:0000256" key="5">
    <source>
        <dbReference type="ARBA" id="ARBA00022692"/>
    </source>
</evidence>
<reference evidence="11 12" key="1">
    <citation type="submission" date="2016-11" db="EMBL/GenBank/DDBJ databases">
        <authorList>
            <person name="Jaros S."/>
            <person name="Januszkiewicz K."/>
            <person name="Wedrychowicz H."/>
        </authorList>
    </citation>
    <scope>NUCLEOTIDE SEQUENCE [LARGE SCALE GENOMIC DNA]</scope>
    <source>
        <strain evidence="11 12">DSM 29589</strain>
    </source>
</reference>
<keyword evidence="4 9" id="KW-0997">Cell inner membrane</keyword>
<sequence>MSFILREAEKIICAVLFLSMTFLGFANVVVRYGTNYSLAVTEELLTNGFLLLTVFGAAVAARRGEHLAVTLVHDLLPPVLQRAVFLLSLVLSLSLLALSAWFSWQSVANLISNGMRSYGLGIPAWYYQIAVPFGFGLILIRYLQHAVDVMRGAPDDEVIPDV</sequence>
<accession>A0A1M6YES4</accession>
<dbReference type="GO" id="GO:0005886">
    <property type="term" value="C:plasma membrane"/>
    <property type="evidence" value="ECO:0007669"/>
    <property type="project" value="UniProtKB-SubCell"/>
</dbReference>
<comment type="subunit">
    <text evidence="9">The complex comprises the extracytoplasmic solute receptor protein and the two transmembrane proteins.</text>
</comment>
<evidence type="ECO:0000313" key="12">
    <source>
        <dbReference type="Proteomes" id="UP000183974"/>
    </source>
</evidence>
<evidence type="ECO:0000256" key="1">
    <source>
        <dbReference type="ARBA" id="ARBA00004429"/>
    </source>
</evidence>
<dbReference type="GO" id="GO:0015740">
    <property type="term" value="P:C4-dicarboxylate transport"/>
    <property type="evidence" value="ECO:0007669"/>
    <property type="project" value="TreeGrafter"/>
</dbReference>
<evidence type="ECO:0000256" key="2">
    <source>
        <dbReference type="ARBA" id="ARBA00022448"/>
    </source>
</evidence>